<dbReference type="GO" id="GO:0005665">
    <property type="term" value="C:RNA polymerase II, core complex"/>
    <property type="evidence" value="ECO:0007669"/>
    <property type="project" value="TreeGrafter"/>
</dbReference>
<dbReference type="GO" id="GO:0003899">
    <property type="term" value="F:DNA-directed RNA polymerase activity"/>
    <property type="evidence" value="ECO:0007669"/>
    <property type="project" value="InterPro"/>
</dbReference>
<dbReference type="InterPro" id="IPR036710">
    <property type="entry name" value="RNA_pol_Rpb5_N_sf"/>
</dbReference>
<evidence type="ECO:0000313" key="2">
    <source>
        <dbReference type="EMBL" id="PRQ57188.1"/>
    </source>
</evidence>
<dbReference type="EMBL" id="PDCK01000039">
    <property type="protein sequence ID" value="PRQ57188.1"/>
    <property type="molecule type" value="Genomic_DNA"/>
</dbReference>
<dbReference type="GO" id="GO:0042797">
    <property type="term" value="P:tRNA transcription by RNA polymerase III"/>
    <property type="evidence" value="ECO:0007669"/>
    <property type="project" value="TreeGrafter"/>
</dbReference>
<dbReference type="Proteomes" id="UP000238479">
    <property type="component" value="Chromosome 1"/>
</dbReference>
<dbReference type="Gene3D" id="3.40.1340.10">
    <property type="entry name" value="RNA polymerase, Rpb5, N-terminal domain"/>
    <property type="match status" value="1"/>
</dbReference>
<dbReference type="Gramene" id="PRQ57188">
    <property type="protein sequence ID" value="PRQ57188"/>
    <property type="gene ID" value="RchiOBHm_Chr1g0345561"/>
</dbReference>
<dbReference type="InterPro" id="IPR005571">
    <property type="entry name" value="RNA_pol_Rpb5_N"/>
</dbReference>
<comment type="caution">
    <text evidence="2">The sequence shown here is derived from an EMBL/GenBank/DDBJ whole genome shotgun (WGS) entry which is preliminary data.</text>
</comment>
<dbReference type="GO" id="GO:0003677">
    <property type="term" value="F:DNA binding"/>
    <property type="evidence" value="ECO:0007669"/>
    <property type="project" value="InterPro"/>
</dbReference>
<reference evidence="2 3" key="1">
    <citation type="journal article" date="2018" name="Nat. Genet.">
        <title>The Rosa genome provides new insights in the design of modern roses.</title>
        <authorList>
            <person name="Bendahmane M."/>
        </authorList>
    </citation>
    <scope>NUCLEOTIDE SEQUENCE [LARGE SCALE GENOMIC DNA]</scope>
    <source>
        <strain evidence="3">cv. Old Blush</strain>
    </source>
</reference>
<feature type="domain" description="RNA polymerase Rpb5 N-terminal" evidence="1">
    <location>
        <begin position="5"/>
        <end position="58"/>
    </location>
</feature>
<dbReference type="GO" id="GO:0005666">
    <property type="term" value="C:RNA polymerase III complex"/>
    <property type="evidence" value="ECO:0007669"/>
    <property type="project" value="TreeGrafter"/>
</dbReference>
<organism evidence="2 3">
    <name type="scientific">Rosa chinensis</name>
    <name type="common">China rose</name>
    <dbReference type="NCBI Taxonomy" id="74649"/>
    <lineage>
        <taxon>Eukaryota</taxon>
        <taxon>Viridiplantae</taxon>
        <taxon>Streptophyta</taxon>
        <taxon>Embryophyta</taxon>
        <taxon>Tracheophyta</taxon>
        <taxon>Spermatophyta</taxon>
        <taxon>Magnoliopsida</taxon>
        <taxon>eudicotyledons</taxon>
        <taxon>Gunneridae</taxon>
        <taxon>Pentapetalae</taxon>
        <taxon>rosids</taxon>
        <taxon>fabids</taxon>
        <taxon>Rosales</taxon>
        <taxon>Rosaceae</taxon>
        <taxon>Rosoideae</taxon>
        <taxon>Rosoideae incertae sedis</taxon>
        <taxon>Rosa</taxon>
    </lineage>
</organism>
<protein>
    <submittedName>
        <fullName evidence="2">Putative RNA polymerase, Rpb5</fullName>
    </submittedName>
</protein>
<dbReference type="GO" id="GO:0006362">
    <property type="term" value="P:transcription elongation by RNA polymerase I"/>
    <property type="evidence" value="ECO:0007669"/>
    <property type="project" value="TreeGrafter"/>
</dbReference>
<dbReference type="GO" id="GO:0005736">
    <property type="term" value="C:RNA polymerase I complex"/>
    <property type="evidence" value="ECO:0007669"/>
    <property type="project" value="TreeGrafter"/>
</dbReference>
<proteinExistence type="predicted"/>
<gene>
    <name evidence="2" type="ORF">RchiOBHm_Chr1g0345561</name>
</gene>
<dbReference type="SUPFAM" id="SSF53036">
    <property type="entry name" value="Eukaryotic RPB5 N-terminal domain"/>
    <property type="match status" value="1"/>
</dbReference>
<evidence type="ECO:0000313" key="3">
    <source>
        <dbReference type="Proteomes" id="UP000238479"/>
    </source>
</evidence>
<evidence type="ECO:0000259" key="1">
    <source>
        <dbReference type="Pfam" id="PF03871"/>
    </source>
</evidence>
<dbReference type="STRING" id="74649.A0A2P6SES5"/>
<name>A0A2P6SES5_ROSCH</name>
<sequence>MDLIEEEITGLYRARKTVMQMLKDWDYVISDRDINITLSQFKNKYGEKMKREYLTMNRRK</sequence>
<dbReference type="GO" id="GO:0006366">
    <property type="term" value="P:transcription by RNA polymerase II"/>
    <property type="evidence" value="ECO:0007669"/>
    <property type="project" value="TreeGrafter"/>
</dbReference>
<dbReference type="InterPro" id="IPR014381">
    <property type="entry name" value="Arch_Rpo5/euc_Rpb5"/>
</dbReference>
<keyword evidence="3" id="KW-1185">Reference proteome</keyword>
<dbReference type="AlphaFoldDB" id="A0A2P6SES5"/>
<dbReference type="PANTHER" id="PTHR10535">
    <property type="entry name" value="DNA-DIRECTED RNA POLYMERASES I, II, AND III SUBUNIT RPABC1"/>
    <property type="match status" value="1"/>
</dbReference>
<accession>A0A2P6SES5</accession>
<dbReference type="Pfam" id="PF03871">
    <property type="entry name" value="RNA_pol_Rpb5_N"/>
    <property type="match status" value="1"/>
</dbReference>
<dbReference type="PANTHER" id="PTHR10535:SF0">
    <property type="entry name" value="DNA-DIRECTED RNA POLYMERASES I, II, AND III SUBUNIT RPABC1"/>
    <property type="match status" value="1"/>
</dbReference>